<keyword evidence="2" id="KW-1185">Reference proteome</keyword>
<organism evidence="1 2">
    <name type="scientific">Clostridium felsineum</name>
    <dbReference type="NCBI Taxonomy" id="36839"/>
    <lineage>
        <taxon>Bacteria</taxon>
        <taxon>Bacillati</taxon>
        <taxon>Bacillota</taxon>
        <taxon>Clostridia</taxon>
        <taxon>Eubacteriales</taxon>
        <taxon>Clostridiaceae</taxon>
        <taxon>Clostridium</taxon>
    </lineage>
</organism>
<evidence type="ECO:0000313" key="2">
    <source>
        <dbReference type="Proteomes" id="UP000190951"/>
    </source>
</evidence>
<protein>
    <submittedName>
        <fullName evidence="1">Uncharacterized protein</fullName>
    </submittedName>
</protein>
<sequence length="508" mass="59001">MHKLLKKNKFMFIVATLILILIALQNWLGFISFDDYGYATLTYNGDGVGHPYPHMGNVGTSYGIIQILKFLKWHYFNWGGRVVGFFVLIVLLKFNPIVIKIFQTVLMFVYFLLCSKVCDFGKEINRVYNLVFAVAFFWLASLVIFAQGTMWYSAAVCYLWTSILIAFIMMRLFNDKKEYGRFKYLMPLVFFIGGWTHELVGLMFCASVFVYIFFDTIFNKKIKIFNIICFIASLLGYTILIISPGSRNRMNDVSAISFYKLKFISRIVLRLKEEINIIFTPHLLPVCILIFLCLFYLSIYIIKIKDKKFERINKALPTVVIALTAFYIEIYYKPVVSLKIRAIFLIITAFVALYILIYHTLKTKNAAIIALAVGNVAAFLGALAAPYGGERTLLPFYIFVPLMFFYILKIQNMKINSLVLTVVVVVAFSNYLYIFRGYAKNFSTRNENSIVLKEDSKDIKKGEKINKIVLKKYDTSFSESEPWGLHSFQFLWMRNYYNIPQKVKIIYK</sequence>
<name>A0A1S8KYK7_9CLOT</name>
<dbReference type="KEGG" id="crw:CROST_036420"/>
<dbReference type="EMBL" id="CP096983">
    <property type="protein sequence ID" value="URZ12897.1"/>
    <property type="molecule type" value="Genomic_DNA"/>
</dbReference>
<proteinExistence type="predicted"/>
<evidence type="ECO:0000313" key="1">
    <source>
        <dbReference type="EMBL" id="URZ12897.1"/>
    </source>
</evidence>
<reference evidence="1 2" key="1">
    <citation type="submission" date="2022-04" db="EMBL/GenBank/DDBJ databases">
        <title>Genome sequence of C. roseum typestrain.</title>
        <authorList>
            <person name="Poehlein A."/>
            <person name="Schoch T."/>
            <person name="Duerre P."/>
            <person name="Daniel R."/>
        </authorList>
    </citation>
    <scope>NUCLEOTIDE SEQUENCE [LARGE SCALE GENOMIC DNA]</scope>
    <source>
        <strain evidence="1 2">DSM 7320</strain>
    </source>
</reference>
<dbReference type="Proteomes" id="UP000190951">
    <property type="component" value="Chromosome"/>
</dbReference>
<dbReference type="InterPro" id="IPR045691">
    <property type="entry name" value="DUF6056"/>
</dbReference>
<accession>A0A1S8KYK7</accession>
<dbReference type="AlphaFoldDB" id="A0A1S8KYK7"/>
<dbReference type="Pfam" id="PF19528">
    <property type="entry name" value="DUF6056"/>
    <property type="match status" value="1"/>
</dbReference>
<dbReference type="RefSeq" id="WP_077832223.1">
    <property type="nucleotide sequence ID" value="NZ_CP096983.1"/>
</dbReference>
<gene>
    <name evidence="1" type="ORF">CROST_036420</name>
</gene>